<dbReference type="PANTHER" id="PTHR33164:SF64">
    <property type="entry name" value="TRANSCRIPTIONAL REGULATOR SLYA"/>
    <property type="match status" value="1"/>
</dbReference>
<keyword evidence="3" id="KW-0804">Transcription</keyword>
<proteinExistence type="predicted"/>
<dbReference type="OrthoDB" id="582199at2"/>
<dbReference type="InterPro" id="IPR039422">
    <property type="entry name" value="MarR/SlyA-like"/>
</dbReference>
<dbReference type="Pfam" id="PF01047">
    <property type="entry name" value="MarR"/>
    <property type="match status" value="1"/>
</dbReference>
<evidence type="ECO:0000313" key="5">
    <source>
        <dbReference type="EMBL" id="GGB38246.1"/>
    </source>
</evidence>
<name>A0A916TAP7_9HYPH</name>
<organism evidence="5 6">
    <name type="scientific">Roseibium aquae</name>
    <dbReference type="NCBI Taxonomy" id="1323746"/>
    <lineage>
        <taxon>Bacteria</taxon>
        <taxon>Pseudomonadati</taxon>
        <taxon>Pseudomonadota</taxon>
        <taxon>Alphaproteobacteria</taxon>
        <taxon>Hyphomicrobiales</taxon>
        <taxon>Stappiaceae</taxon>
        <taxon>Roseibium</taxon>
    </lineage>
</organism>
<dbReference type="SUPFAM" id="SSF46785">
    <property type="entry name" value="Winged helix' DNA-binding domain"/>
    <property type="match status" value="1"/>
</dbReference>
<dbReference type="Gene3D" id="1.10.10.10">
    <property type="entry name" value="Winged helix-like DNA-binding domain superfamily/Winged helix DNA-binding domain"/>
    <property type="match status" value="1"/>
</dbReference>
<protein>
    <submittedName>
        <fullName evidence="5">Transcriptional regulator</fullName>
    </submittedName>
</protein>
<evidence type="ECO:0000256" key="3">
    <source>
        <dbReference type="ARBA" id="ARBA00023163"/>
    </source>
</evidence>
<reference evidence="5" key="2">
    <citation type="submission" date="2020-09" db="EMBL/GenBank/DDBJ databases">
        <authorList>
            <person name="Sun Q."/>
            <person name="Zhou Y."/>
        </authorList>
    </citation>
    <scope>NUCLEOTIDE SEQUENCE</scope>
    <source>
        <strain evidence="5">CGMCC 1.12426</strain>
    </source>
</reference>
<dbReference type="InterPro" id="IPR036390">
    <property type="entry name" value="WH_DNA-bd_sf"/>
</dbReference>
<dbReference type="EMBL" id="BMFA01000002">
    <property type="protein sequence ID" value="GGB38246.1"/>
    <property type="molecule type" value="Genomic_DNA"/>
</dbReference>
<evidence type="ECO:0000259" key="4">
    <source>
        <dbReference type="PROSITE" id="PS50995"/>
    </source>
</evidence>
<keyword evidence="1" id="KW-0805">Transcription regulation</keyword>
<sequence length="155" mass="17327">MSPSAPSGGANWMIVDIARLLRRRFETALADVETGLTVAEARALAFVWRNPGLRQATLAERMGVEPMTLVGYLDALEKAALVRRESDPTDRRAKLVRLTRKADPILERIETVMDRVRSDALGNLSECEHATLERLLATIKTSLCEKDKKEPETRV</sequence>
<dbReference type="PRINTS" id="PR00598">
    <property type="entry name" value="HTHMARR"/>
</dbReference>
<evidence type="ECO:0000256" key="1">
    <source>
        <dbReference type="ARBA" id="ARBA00023015"/>
    </source>
</evidence>
<evidence type="ECO:0000256" key="2">
    <source>
        <dbReference type="ARBA" id="ARBA00023125"/>
    </source>
</evidence>
<dbReference type="SMART" id="SM00347">
    <property type="entry name" value="HTH_MARR"/>
    <property type="match status" value="1"/>
</dbReference>
<dbReference type="PROSITE" id="PS50995">
    <property type="entry name" value="HTH_MARR_2"/>
    <property type="match status" value="1"/>
</dbReference>
<comment type="caution">
    <text evidence="5">The sequence shown here is derived from an EMBL/GenBank/DDBJ whole genome shotgun (WGS) entry which is preliminary data.</text>
</comment>
<feature type="domain" description="HTH marR-type" evidence="4">
    <location>
        <begin position="10"/>
        <end position="141"/>
    </location>
</feature>
<dbReference type="GO" id="GO:0003677">
    <property type="term" value="F:DNA binding"/>
    <property type="evidence" value="ECO:0007669"/>
    <property type="project" value="UniProtKB-KW"/>
</dbReference>
<keyword evidence="2" id="KW-0238">DNA-binding</keyword>
<reference evidence="5" key="1">
    <citation type="journal article" date="2014" name="Int. J. Syst. Evol. Microbiol.">
        <title>Complete genome sequence of Corynebacterium casei LMG S-19264T (=DSM 44701T), isolated from a smear-ripened cheese.</title>
        <authorList>
            <consortium name="US DOE Joint Genome Institute (JGI-PGF)"/>
            <person name="Walter F."/>
            <person name="Albersmeier A."/>
            <person name="Kalinowski J."/>
            <person name="Ruckert C."/>
        </authorList>
    </citation>
    <scope>NUCLEOTIDE SEQUENCE</scope>
    <source>
        <strain evidence="5">CGMCC 1.12426</strain>
    </source>
</reference>
<evidence type="ECO:0000313" key="6">
    <source>
        <dbReference type="Proteomes" id="UP000605148"/>
    </source>
</evidence>
<dbReference type="GO" id="GO:0003700">
    <property type="term" value="F:DNA-binding transcription factor activity"/>
    <property type="evidence" value="ECO:0007669"/>
    <property type="project" value="InterPro"/>
</dbReference>
<dbReference type="Proteomes" id="UP000605148">
    <property type="component" value="Unassembled WGS sequence"/>
</dbReference>
<accession>A0A916TAP7</accession>
<dbReference type="RefSeq" id="WP_150495119.1">
    <property type="nucleotide sequence ID" value="NZ_BMFA01000002.1"/>
</dbReference>
<gene>
    <name evidence="5" type="ORF">GCM10011316_07870</name>
</gene>
<dbReference type="InterPro" id="IPR000835">
    <property type="entry name" value="HTH_MarR-typ"/>
</dbReference>
<dbReference type="InterPro" id="IPR036388">
    <property type="entry name" value="WH-like_DNA-bd_sf"/>
</dbReference>
<dbReference type="PANTHER" id="PTHR33164">
    <property type="entry name" value="TRANSCRIPTIONAL REGULATOR, MARR FAMILY"/>
    <property type="match status" value="1"/>
</dbReference>
<keyword evidence="6" id="KW-1185">Reference proteome</keyword>
<dbReference type="AlphaFoldDB" id="A0A916TAP7"/>
<dbReference type="GO" id="GO:0006950">
    <property type="term" value="P:response to stress"/>
    <property type="evidence" value="ECO:0007669"/>
    <property type="project" value="TreeGrafter"/>
</dbReference>